<dbReference type="PANTHER" id="PTHR47685:SF1">
    <property type="entry name" value="MAGNESIUM TRANSPORT PROTEIN CORA"/>
    <property type="match status" value="1"/>
</dbReference>
<name>A0AAN6YPJ6_9PEZI</name>
<accession>A0AAN6YPJ6</accession>
<dbReference type="PANTHER" id="PTHR47685">
    <property type="entry name" value="MAGNESIUM TRANSPORT PROTEIN CORA"/>
    <property type="match status" value="1"/>
</dbReference>
<feature type="region of interest" description="Disordered" evidence="6">
    <location>
        <begin position="854"/>
        <end position="874"/>
    </location>
</feature>
<sequence>MLSHGSSTCLSDRPHDGRVSDPALHINGCLRASKRARFYNSLPPDAQERIARINNKTANLRHRLETTEQESTAGAALDRFKQSLLQWRHSTGRSHAYPNTHQTSAGADDPQDFLNYVPAPVMYFRNGHTPSKQKVTVADLLSDDVHRNPIMQPCNSEVIRYFHLPANNMSWVETVIARYYYETPLDSNIVVINARSKRPTTKTEMLLRPEYWQGQQNYEPDSEIHARHMRPFCSSISVNPTSAESTNIALFMPYLHWETDRGRVKSAQIVKEVGKDNISVSEVVRQARQQFAQSQTHTQDTLVPSISAPSPNPNVSVDRKRALAHMLTAAAALMEAIDLHTEELLMTKYLHAAPPMHPRRTLDQAYYGALRSTSSRDRDQVVYRATSAEPHDCIGMEVCPQCREDVRKTPRIIMVDQLWLWVLDENTVLTSFPRRWGRNRPDTSAIHQTLKHRLMYSNISTAYDLALVIVDEATRVFFDRAKLSQRQPNLTELFAAAIRDLTYKQTAAFDQFLIYTHLASRDYKRQRYGSSDNSTQNHLLNINPEGELLKEAKDIMDELHIMMRIKEQQQTVMENMIKHIRRRSETLPAHSSVVPGESLLTDHSSRISELQALLQNAQLTSAALKDLLTLKQQQASVIEAREAVKQAQLTLKQGQSIMIFTIVTIIFLPLSFFVGLFGMNSIEFNDGLLPLSKEFTYMFPISAGIILISFLFAFSQSVTTNSPVMLVRSAFSFAWNTAVTWLLIKTGMYVAGRDLAVKANRLRAKEAAITGGMKAEVLRKEKNLEKLKAAGHVREIMRRKTDLGGMMSPYAASGMLTPGTPGTPGPMMSVMMDRREGKGQGLGVGVGEVDVELGEMERKPSSQMYLVPGRGGSR</sequence>
<evidence type="ECO:0000256" key="4">
    <source>
        <dbReference type="ARBA" id="ARBA00023136"/>
    </source>
</evidence>
<dbReference type="GO" id="GO:0046873">
    <property type="term" value="F:metal ion transmembrane transporter activity"/>
    <property type="evidence" value="ECO:0007669"/>
    <property type="project" value="InterPro"/>
</dbReference>
<comment type="caution">
    <text evidence="8">The sequence shown here is derived from an EMBL/GenBank/DDBJ whole genome shotgun (WGS) entry which is preliminary data.</text>
</comment>
<dbReference type="EMBL" id="MU865441">
    <property type="protein sequence ID" value="KAK4223068.1"/>
    <property type="molecule type" value="Genomic_DNA"/>
</dbReference>
<feature type="transmembrane region" description="Helical" evidence="7">
    <location>
        <begin position="657"/>
        <end position="677"/>
    </location>
</feature>
<reference evidence="8" key="2">
    <citation type="submission" date="2023-05" db="EMBL/GenBank/DDBJ databases">
        <authorList>
            <consortium name="Lawrence Berkeley National Laboratory"/>
            <person name="Steindorff A."/>
            <person name="Hensen N."/>
            <person name="Bonometti L."/>
            <person name="Westerberg I."/>
            <person name="Brannstrom I.O."/>
            <person name="Guillou S."/>
            <person name="Cros-Aarteil S."/>
            <person name="Calhoun S."/>
            <person name="Haridas S."/>
            <person name="Kuo A."/>
            <person name="Mondo S."/>
            <person name="Pangilinan J."/>
            <person name="Riley R."/>
            <person name="Labutti K."/>
            <person name="Andreopoulos B."/>
            <person name="Lipzen A."/>
            <person name="Chen C."/>
            <person name="Yanf M."/>
            <person name="Daum C."/>
            <person name="Ng V."/>
            <person name="Clum A."/>
            <person name="Ohm R."/>
            <person name="Martin F."/>
            <person name="Silar P."/>
            <person name="Natvig D."/>
            <person name="Lalanne C."/>
            <person name="Gautier V."/>
            <person name="Ament-Velasquez S.L."/>
            <person name="Kruys A."/>
            <person name="Hutchinson M.I."/>
            <person name="Powell A.J."/>
            <person name="Barry K."/>
            <person name="Miller A.N."/>
            <person name="Grigoriev I.V."/>
            <person name="Debuchy R."/>
            <person name="Gladieux P."/>
            <person name="Thoren M.H."/>
            <person name="Johannesson H."/>
        </authorList>
    </citation>
    <scope>NUCLEOTIDE SEQUENCE</scope>
    <source>
        <strain evidence="8">CBS 990.96</strain>
    </source>
</reference>
<evidence type="ECO:0000256" key="7">
    <source>
        <dbReference type="SAM" id="Phobius"/>
    </source>
</evidence>
<reference evidence="8" key="1">
    <citation type="journal article" date="2023" name="Mol. Phylogenet. Evol.">
        <title>Genome-scale phylogeny and comparative genomics of the fungal order Sordariales.</title>
        <authorList>
            <person name="Hensen N."/>
            <person name="Bonometti L."/>
            <person name="Westerberg I."/>
            <person name="Brannstrom I.O."/>
            <person name="Guillou S."/>
            <person name="Cros-Aarteil S."/>
            <person name="Calhoun S."/>
            <person name="Haridas S."/>
            <person name="Kuo A."/>
            <person name="Mondo S."/>
            <person name="Pangilinan J."/>
            <person name="Riley R."/>
            <person name="LaButti K."/>
            <person name="Andreopoulos B."/>
            <person name="Lipzen A."/>
            <person name="Chen C."/>
            <person name="Yan M."/>
            <person name="Daum C."/>
            <person name="Ng V."/>
            <person name="Clum A."/>
            <person name="Steindorff A."/>
            <person name="Ohm R.A."/>
            <person name="Martin F."/>
            <person name="Silar P."/>
            <person name="Natvig D.O."/>
            <person name="Lalanne C."/>
            <person name="Gautier V."/>
            <person name="Ament-Velasquez S.L."/>
            <person name="Kruys A."/>
            <person name="Hutchinson M.I."/>
            <person name="Powell A.J."/>
            <person name="Barry K."/>
            <person name="Miller A.N."/>
            <person name="Grigoriev I.V."/>
            <person name="Debuchy R."/>
            <person name="Gladieux P."/>
            <person name="Hiltunen Thoren M."/>
            <person name="Johannesson H."/>
        </authorList>
    </citation>
    <scope>NUCLEOTIDE SEQUENCE</scope>
    <source>
        <strain evidence="8">CBS 990.96</strain>
    </source>
</reference>
<keyword evidence="2 7" id="KW-0812">Transmembrane</keyword>
<feature type="transmembrane region" description="Helical" evidence="7">
    <location>
        <begin position="726"/>
        <end position="744"/>
    </location>
</feature>
<dbReference type="InterPro" id="IPR045863">
    <property type="entry name" value="CorA_TM1_TM2"/>
</dbReference>
<evidence type="ECO:0000313" key="8">
    <source>
        <dbReference type="EMBL" id="KAK4223068.1"/>
    </source>
</evidence>
<dbReference type="SUPFAM" id="SSF144083">
    <property type="entry name" value="Magnesium transport protein CorA, transmembrane region"/>
    <property type="match status" value="1"/>
</dbReference>
<evidence type="ECO:0000256" key="2">
    <source>
        <dbReference type="ARBA" id="ARBA00022692"/>
    </source>
</evidence>
<gene>
    <name evidence="8" type="ORF">QBC38DRAFT_60152</name>
</gene>
<dbReference type="Proteomes" id="UP001301958">
    <property type="component" value="Unassembled WGS sequence"/>
</dbReference>
<feature type="transmembrane region" description="Helical" evidence="7">
    <location>
        <begin position="697"/>
        <end position="714"/>
    </location>
</feature>
<feature type="region of interest" description="Disordered" evidence="6">
    <location>
        <begin position="1"/>
        <end position="21"/>
    </location>
</feature>
<evidence type="ECO:0000256" key="3">
    <source>
        <dbReference type="ARBA" id="ARBA00022989"/>
    </source>
</evidence>
<protein>
    <submittedName>
        <fullName evidence="8">Magnesium transport protein cora</fullName>
    </submittedName>
</protein>
<dbReference type="GO" id="GO:0016020">
    <property type="term" value="C:membrane"/>
    <property type="evidence" value="ECO:0007669"/>
    <property type="project" value="UniProtKB-SubCell"/>
</dbReference>
<evidence type="ECO:0000256" key="1">
    <source>
        <dbReference type="ARBA" id="ARBA00004141"/>
    </source>
</evidence>
<evidence type="ECO:0000313" key="9">
    <source>
        <dbReference type="Proteomes" id="UP001301958"/>
    </source>
</evidence>
<dbReference type="AlphaFoldDB" id="A0AAN6YPJ6"/>
<organism evidence="8 9">
    <name type="scientific">Podospora fimiseda</name>
    <dbReference type="NCBI Taxonomy" id="252190"/>
    <lineage>
        <taxon>Eukaryota</taxon>
        <taxon>Fungi</taxon>
        <taxon>Dikarya</taxon>
        <taxon>Ascomycota</taxon>
        <taxon>Pezizomycotina</taxon>
        <taxon>Sordariomycetes</taxon>
        <taxon>Sordariomycetidae</taxon>
        <taxon>Sordariales</taxon>
        <taxon>Podosporaceae</taxon>
        <taxon>Podospora</taxon>
    </lineage>
</organism>
<feature type="region of interest" description="Disordered" evidence="6">
    <location>
        <begin position="293"/>
        <end position="314"/>
    </location>
</feature>
<feature type="coiled-coil region" evidence="5">
    <location>
        <begin position="600"/>
        <end position="650"/>
    </location>
</feature>
<evidence type="ECO:0000256" key="6">
    <source>
        <dbReference type="SAM" id="MobiDB-lite"/>
    </source>
</evidence>
<keyword evidence="9" id="KW-1185">Reference proteome</keyword>
<dbReference type="Gene3D" id="1.20.58.340">
    <property type="entry name" value="Magnesium transport protein CorA, transmembrane region"/>
    <property type="match status" value="1"/>
</dbReference>
<dbReference type="InterPro" id="IPR002523">
    <property type="entry name" value="MgTranspt_CorA/ZnTranspt_ZntB"/>
</dbReference>
<keyword evidence="5" id="KW-0175">Coiled coil</keyword>
<keyword evidence="3 7" id="KW-1133">Transmembrane helix</keyword>
<dbReference type="InterPro" id="IPR050829">
    <property type="entry name" value="CorA_MIT"/>
</dbReference>
<proteinExistence type="predicted"/>
<comment type="subcellular location">
    <subcellularLocation>
        <location evidence="1">Membrane</location>
        <topology evidence="1">Multi-pass membrane protein</topology>
    </subcellularLocation>
</comment>
<evidence type="ECO:0000256" key="5">
    <source>
        <dbReference type="SAM" id="Coils"/>
    </source>
</evidence>
<dbReference type="Pfam" id="PF01544">
    <property type="entry name" value="CorA"/>
    <property type="match status" value="1"/>
</dbReference>
<keyword evidence="4 7" id="KW-0472">Membrane</keyword>
<feature type="compositionally biased region" description="Polar residues" evidence="6">
    <location>
        <begin position="1"/>
        <end position="10"/>
    </location>
</feature>